<evidence type="ECO:0000313" key="2">
    <source>
        <dbReference type="Proteomes" id="UP000180246"/>
    </source>
</evidence>
<keyword evidence="1" id="KW-0378">Hydrolase</keyword>
<sequence length="1506" mass="168745">MSESLEQIKNAILSLKAAGPDGFEGFVRIILTSLTGVPFRLAASGLQGGIDGSATFYSDSVCFEAKRYSDAIPRNEILSKVADLARSSHASDRLWVLGATSEVSSQLVSAVREVGNQRAISTLILDWAEFPLPLLGITAVAAGQQAIDFLYEYGAPECERDTLDEAFKAVANHPDFDELVNKTQNNLRVPTLALKNAISSNRKWRDRSFASESSARAKLGQALDINRYPQLHSLRKSLRDEIRVRVETGGDVVLLGGEGHGKSWLAAQICLSYDGIGLFLGAEQLERIGTQPIEEGLISFFIEQTDDIPDESTRLRWSHRFNAWKQQPGIQRFLVIVDGINQRSHLRWDRILNALHFELVALGGRLVVTSRPQFWLRTVSPGLAFSQNPIDIPEWLPEERNQILQHCGVCLDWLDETTLRSLCNPRLLGVSIAVIPHRVADAWKGLTTDRVLMEHLRASQRENFEDETLQELTKRLSNHAKKVLDQVGESAKLLTMSFEEESTAVIETRFFQTLQGPGNAYELRAEGLTLALGYTLVDQLWQAHRRKLDLREHITHLIEPISAIDRTVDVVFAALIVCTLDPIRFDRKIFSALLEAFADLQNVDDCRFKEFVSITSQKPVELMETLGDIVLAGRRRLNEDWLRQAALEIARSAEVWPVVEIFIHRWLRVYNKDAAKQIGDFPKENEEDEKKQILTRKEEIDDILASLSVFELNLLDQMSEVSGDTEAIYSLALSFLAGRPLAGFADSFVALGLGFALGKNIWSARKAFNHLTTFNRVDRIATRDAFRTAVEPLRTLQTSKAGRWTLVRMLYAAGDEASALEASEIAYELRKDQSRWKEPNPSGWRQAQVANPDAARPMDMEKALLKFAAISPAGIMQFMGQTEHDYDLQELLPVVCRFQSDVSVAKIRQILDTLLVRTAIPLRQLILNGFEYSPLATRGVSLDILARAADSDIFSSNMHRERDILRMSLFSYVIQNLSPAEQLECLINPCFGSDYSIRILPFLKEQRPEVISDALQSALFRSDEAVGYGALIAAYYGGTTMTDQLESLIAEFRCAESPSLRSISLQLALKHSLKKLRKAHVESEWYSANIDTRSSEHWYGSLLLVDACANGEISVEEMISRSAPGTWFAAVRQIGHPVGEILAACFLRRLQGALKSPAELAMPAIDITLTVGDGNLSPRYSINSADREKPRFDRELSYKEAFPPDSEADFYERQDDNRTIFETFLRKLEGTDAWMLVERITIDELKLLISHRPSLSLEVVELMEKANDVELAWVKNVAFAAANLVSGDMPERAVALFTRISGTQGFVDFVLEDNLTIAHEAIWSSTPSTAIENLWWRRLAYAASDEILAQEVLAAERFGAEAYIKKFVEENAASPSTLDQAMAVAVAGFSNRSDFYSEIITCHLDKEGISGDAAKMAKSAADAARWARVWLADMWSAKTLEEFWRCLIILGTCMDSRLDSGPNRCSEWSDYHLVFAKLRDNASAKQARKREKTLFGLEAPGKIYLA</sequence>
<organism evidence="1 2">
    <name type="scientific">Massilia timonae</name>
    <dbReference type="NCBI Taxonomy" id="47229"/>
    <lineage>
        <taxon>Bacteria</taxon>
        <taxon>Pseudomonadati</taxon>
        <taxon>Pseudomonadota</taxon>
        <taxon>Betaproteobacteria</taxon>
        <taxon>Burkholderiales</taxon>
        <taxon>Oxalobacteraceae</taxon>
        <taxon>Telluria group</taxon>
        <taxon>Massilia</taxon>
    </lineage>
</organism>
<dbReference type="EMBL" id="JRYB01000001">
    <property type="protein sequence ID" value="OIJ39941.1"/>
    <property type="molecule type" value="Genomic_DNA"/>
</dbReference>
<gene>
    <name evidence="1" type="ORF">LO55_3442</name>
</gene>
<evidence type="ECO:0000313" key="1">
    <source>
        <dbReference type="EMBL" id="OIJ39941.1"/>
    </source>
</evidence>
<proteinExistence type="predicted"/>
<dbReference type="InterPro" id="IPR027417">
    <property type="entry name" value="P-loop_NTPase"/>
</dbReference>
<dbReference type="SUPFAM" id="SSF52540">
    <property type="entry name" value="P-loop containing nucleoside triphosphate hydrolases"/>
    <property type="match status" value="1"/>
</dbReference>
<name>A0A1S2N4D7_9BURK</name>
<protein>
    <submittedName>
        <fullName evidence="1">Restriction endonuclease family protein</fullName>
    </submittedName>
</protein>
<dbReference type="RefSeq" id="WP_143054543.1">
    <property type="nucleotide sequence ID" value="NZ_JRYB01000001.1"/>
</dbReference>
<dbReference type="Proteomes" id="UP000180246">
    <property type="component" value="Unassembled WGS sequence"/>
</dbReference>
<keyword evidence="1" id="KW-0540">Nuclease</keyword>
<dbReference type="GO" id="GO:0004519">
    <property type="term" value="F:endonuclease activity"/>
    <property type="evidence" value="ECO:0007669"/>
    <property type="project" value="UniProtKB-KW"/>
</dbReference>
<accession>A0A1S2N4D7</accession>
<reference evidence="1 2" key="1">
    <citation type="submission" date="2014-10" db="EMBL/GenBank/DDBJ databases">
        <authorList>
            <person name="Seo M.-J."/>
            <person name="Seok Y.J."/>
            <person name="Cha I.-T."/>
        </authorList>
    </citation>
    <scope>NUCLEOTIDE SEQUENCE [LARGE SCALE GENOMIC DNA]</scope>
    <source>
        <strain evidence="1 2">NEU</strain>
    </source>
</reference>
<keyword evidence="1" id="KW-0255">Endonuclease</keyword>
<comment type="caution">
    <text evidence="1">The sequence shown here is derived from an EMBL/GenBank/DDBJ whole genome shotgun (WGS) entry which is preliminary data.</text>
</comment>